<gene>
    <name evidence="2" type="ORF">QBC41DRAFT_330496</name>
</gene>
<dbReference type="AlphaFoldDB" id="A0AA40D3G5"/>
<dbReference type="EMBL" id="JAULSY010000155">
    <property type="protein sequence ID" value="KAK0661221.1"/>
    <property type="molecule type" value="Genomic_DNA"/>
</dbReference>
<sequence length="130" mass="15161">MSSDPNSIRIGRTRRRVQTTNSFQPPGTVRRRISSWMSSISGPVQPAGHAPTVADIQQEYPCYDLYWEDLERYLRGIWQDREFEERVENDHYVFYTPPPGLTEEQRREIASLRHQQGGRNASESPERPAQ</sequence>
<feature type="region of interest" description="Disordered" evidence="1">
    <location>
        <begin position="1"/>
        <end position="31"/>
    </location>
</feature>
<evidence type="ECO:0000313" key="3">
    <source>
        <dbReference type="Proteomes" id="UP001174997"/>
    </source>
</evidence>
<evidence type="ECO:0000256" key="1">
    <source>
        <dbReference type="SAM" id="MobiDB-lite"/>
    </source>
</evidence>
<dbReference type="Proteomes" id="UP001174997">
    <property type="component" value="Unassembled WGS sequence"/>
</dbReference>
<proteinExistence type="predicted"/>
<keyword evidence="3" id="KW-1185">Reference proteome</keyword>
<comment type="caution">
    <text evidence="2">The sequence shown here is derived from an EMBL/GenBank/DDBJ whole genome shotgun (WGS) entry which is preliminary data.</text>
</comment>
<organism evidence="2 3">
    <name type="scientific">Cercophora samala</name>
    <dbReference type="NCBI Taxonomy" id="330535"/>
    <lineage>
        <taxon>Eukaryota</taxon>
        <taxon>Fungi</taxon>
        <taxon>Dikarya</taxon>
        <taxon>Ascomycota</taxon>
        <taxon>Pezizomycotina</taxon>
        <taxon>Sordariomycetes</taxon>
        <taxon>Sordariomycetidae</taxon>
        <taxon>Sordariales</taxon>
        <taxon>Lasiosphaeriaceae</taxon>
        <taxon>Cercophora</taxon>
    </lineage>
</organism>
<feature type="compositionally biased region" description="Polar residues" evidence="1">
    <location>
        <begin position="113"/>
        <end position="123"/>
    </location>
</feature>
<feature type="region of interest" description="Disordered" evidence="1">
    <location>
        <begin position="93"/>
        <end position="130"/>
    </location>
</feature>
<reference evidence="2" key="1">
    <citation type="submission" date="2023-06" db="EMBL/GenBank/DDBJ databases">
        <title>Genome-scale phylogeny and comparative genomics of the fungal order Sordariales.</title>
        <authorList>
            <consortium name="Lawrence Berkeley National Laboratory"/>
            <person name="Hensen N."/>
            <person name="Bonometti L."/>
            <person name="Westerberg I."/>
            <person name="Brannstrom I.O."/>
            <person name="Guillou S."/>
            <person name="Cros-Aarteil S."/>
            <person name="Calhoun S."/>
            <person name="Haridas S."/>
            <person name="Kuo A."/>
            <person name="Mondo S."/>
            <person name="Pangilinan J."/>
            <person name="Riley R."/>
            <person name="Labutti K."/>
            <person name="Andreopoulos B."/>
            <person name="Lipzen A."/>
            <person name="Chen C."/>
            <person name="Yanf M."/>
            <person name="Daum C."/>
            <person name="Ng V."/>
            <person name="Clum A."/>
            <person name="Steindorff A."/>
            <person name="Ohm R."/>
            <person name="Martin F."/>
            <person name="Silar P."/>
            <person name="Natvig D."/>
            <person name="Lalanne C."/>
            <person name="Gautier V."/>
            <person name="Ament-Velasquez S.L."/>
            <person name="Kruys A."/>
            <person name="Hutchinson M.I."/>
            <person name="Powell A.J."/>
            <person name="Barry K."/>
            <person name="Miller A.N."/>
            <person name="Grigoriev I.V."/>
            <person name="Debuchy R."/>
            <person name="Gladieux P."/>
            <person name="Thoren M.H."/>
            <person name="Johannesson H."/>
        </authorList>
    </citation>
    <scope>NUCLEOTIDE SEQUENCE</scope>
    <source>
        <strain evidence="2">CBS 307.81</strain>
    </source>
</reference>
<evidence type="ECO:0000313" key="2">
    <source>
        <dbReference type="EMBL" id="KAK0661221.1"/>
    </source>
</evidence>
<name>A0AA40D3G5_9PEZI</name>
<protein>
    <submittedName>
        <fullName evidence="2">Uncharacterized protein</fullName>
    </submittedName>
</protein>
<accession>A0AA40D3G5</accession>